<accession>A0AAV0IQX1</accession>
<dbReference type="Pfam" id="PF02545">
    <property type="entry name" value="Maf"/>
    <property type="match status" value="1"/>
</dbReference>
<evidence type="ECO:0000313" key="2">
    <source>
        <dbReference type="EMBL" id="CAI0399910.1"/>
    </source>
</evidence>
<gene>
    <name evidence="2" type="ORF">LITE_LOCUS10515</name>
</gene>
<proteinExistence type="predicted"/>
<dbReference type="EMBL" id="CAMGYJ010000004">
    <property type="protein sequence ID" value="CAI0399910.1"/>
    <property type="molecule type" value="Genomic_DNA"/>
</dbReference>
<dbReference type="InterPro" id="IPR029001">
    <property type="entry name" value="ITPase-like_fam"/>
</dbReference>
<reference evidence="2" key="1">
    <citation type="submission" date="2022-08" db="EMBL/GenBank/DDBJ databases">
        <authorList>
            <person name="Gutierrez-Valencia J."/>
        </authorList>
    </citation>
    <scope>NUCLEOTIDE SEQUENCE</scope>
</reference>
<evidence type="ECO:0000256" key="1">
    <source>
        <dbReference type="ARBA" id="ARBA00022801"/>
    </source>
</evidence>
<keyword evidence="3" id="KW-1185">Reference proteome</keyword>
<dbReference type="Proteomes" id="UP001154282">
    <property type="component" value="Unassembled WGS sequence"/>
</dbReference>
<dbReference type="InterPro" id="IPR003697">
    <property type="entry name" value="Maf-like"/>
</dbReference>
<dbReference type="Gene3D" id="3.90.950.10">
    <property type="match status" value="2"/>
</dbReference>
<keyword evidence="1" id="KW-0378">Hydrolase</keyword>
<dbReference type="PIRSF" id="PIRSF006305">
    <property type="entry name" value="Maf"/>
    <property type="match status" value="1"/>
</dbReference>
<evidence type="ECO:0000313" key="3">
    <source>
        <dbReference type="Proteomes" id="UP001154282"/>
    </source>
</evidence>
<comment type="caution">
    <text evidence="2">The sequence shown here is derived from an EMBL/GenBank/DDBJ whole genome shotgun (WGS) entry which is preliminary data.</text>
</comment>
<dbReference type="AlphaFoldDB" id="A0AAV0IQX1"/>
<protein>
    <recommendedName>
        <fullName evidence="4">Maf-like protein</fullName>
    </recommendedName>
</protein>
<dbReference type="SUPFAM" id="SSF52972">
    <property type="entry name" value="ITPase-like"/>
    <property type="match status" value="1"/>
</dbReference>
<feature type="non-terminal residue" evidence="2">
    <location>
        <position position="1"/>
    </location>
</feature>
<dbReference type="PANTHER" id="PTHR43213">
    <property type="entry name" value="BIFUNCTIONAL DTTP/UTP PYROPHOSPHATASE/METHYLTRANSFERASE PROTEIN-RELATED"/>
    <property type="match status" value="1"/>
</dbReference>
<dbReference type="PANTHER" id="PTHR43213:SF4">
    <property type="entry name" value="7-METHYL-GTP PYROPHOSPHATASE"/>
    <property type="match status" value="1"/>
</dbReference>
<name>A0AAV0IQX1_9ROSI</name>
<dbReference type="GO" id="GO:0047429">
    <property type="term" value="F:nucleoside triphosphate diphosphatase activity"/>
    <property type="evidence" value="ECO:0007669"/>
    <property type="project" value="InterPro"/>
</dbReference>
<evidence type="ECO:0008006" key="4">
    <source>
        <dbReference type="Google" id="ProtNLM"/>
    </source>
</evidence>
<organism evidence="2 3">
    <name type="scientific">Linum tenue</name>
    <dbReference type="NCBI Taxonomy" id="586396"/>
    <lineage>
        <taxon>Eukaryota</taxon>
        <taxon>Viridiplantae</taxon>
        <taxon>Streptophyta</taxon>
        <taxon>Embryophyta</taxon>
        <taxon>Tracheophyta</taxon>
        <taxon>Spermatophyta</taxon>
        <taxon>Magnoliopsida</taxon>
        <taxon>eudicotyledons</taxon>
        <taxon>Gunneridae</taxon>
        <taxon>Pentapetalae</taxon>
        <taxon>rosids</taxon>
        <taxon>fabids</taxon>
        <taxon>Malpighiales</taxon>
        <taxon>Linaceae</taxon>
        <taxon>Linum</taxon>
    </lineage>
</organism>
<sequence length="225" mass="24423">VDKGGQLLSFLLSHCEQGRPYPPPRAIGAKLDMVAAAMSKPSYKIILGSASMARRRILAEMGYEFTVMTADIDEKSIRKDKPEELVMALAEAKADAIIARLLNTGQLQNDTDMTLLITADTLLLAGYSGSHAAVVGSVLVTNLTTGSRRVTWERAEVYFHEIPDEIIDSLIEEGITFKVAGGLMLEHPLTLPFVEAVIGNSDTVMGLPTALTQQFIDEVLQPLKP</sequence>